<feature type="domain" description="G-protein coupled receptors family 2 profile 2" evidence="6">
    <location>
        <begin position="105"/>
        <end position="286"/>
    </location>
</feature>
<evidence type="ECO:0000256" key="4">
    <source>
        <dbReference type="ARBA" id="ARBA00023136"/>
    </source>
</evidence>
<evidence type="ECO:0000256" key="5">
    <source>
        <dbReference type="SAM" id="Phobius"/>
    </source>
</evidence>
<gene>
    <name evidence="7" type="ORF">B0H64DRAFT_412694</name>
</gene>
<evidence type="ECO:0000256" key="1">
    <source>
        <dbReference type="ARBA" id="ARBA00004141"/>
    </source>
</evidence>
<keyword evidence="2 5" id="KW-0812">Transmembrane</keyword>
<dbReference type="GO" id="GO:0004930">
    <property type="term" value="F:G protein-coupled receptor activity"/>
    <property type="evidence" value="ECO:0007669"/>
    <property type="project" value="InterPro"/>
</dbReference>
<dbReference type="Pfam" id="PF00002">
    <property type="entry name" value="7tm_2"/>
    <property type="match status" value="1"/>
</dbReference>
<evidence type="ECO:0000259" key="6">
    <source>
        <dbReference type="PROSITE" id="PS50261"/>
    </source>
</evidence>
<feature type="transmembrane region" description="Helical" evidence="5">
    <location>
        <begin position="107"/>
        <end position="129"/>
    </location>
</feature>
<protein>
    <recommendedName>
        <fullName evidence="6">G-protein coupled receptors family 2 profile 2 domain-containing protein</fullName>
    </recommendedName>
</protein>
<dbReference type="SUPFAM" id="SSF81321">
    <property type="entry name" value="Family A G protein-coupled receptor-like"/>
    <property type="match status" value="1"/>
</dbReference>
<dbReference type="AlphaFoldDB" id="A0AAE0H5S7"/>
<evidence type="ECO:0000313" key="8">
    <source>
        <dbReference type="Proteomes" id="UP001278766"/>
    </source>
</evidence>
<reference evidence="7" key="1">
    <citation type="journal article" date="2023" name="Mol. Phylogenet. Evol.">
        <title>Genome-scale phylogeny and comparative genomics of the fungal order Sordariales.</title>
        <authorList>
            <person name="Hensen N."/>
            <person name="Bonometti L."/>
            <person name="Westerberg I."/>
            <person name="Brannstrom I.O."/>
            <person name="Guillou S."/>
            <person name="Cros-Aarteil S."/>
            <person name="Calhoun S."/>
            <person name="Haridas S."/>
            <person name="Kuo A."/>
            <person name="Mondo S."/>
            <person name="Pangilinan J."/>
            <person name="Riley R."/>
            <person name="LaButti K."/>
            <person name="Andreopoulos B."/>
            <person name="Lipzen A."/>
            <person name="Chen C."/>
            <person name="Yan M."/>
            <person name="Daum C."/>
            <person name="Ng V."/>
            <person name="Clum A."/>
            <person name="Steindorff A."/>
            <person name="Ohm R.A."/>
            <person name="Martin F."/>
            <person name="Silar P."/>
            <person name="Natvig D.O."/>
            <person name="Lalanne C."/>
            <person name="Gautier V."/>
            <person name="Ament-Velasquez S.L."/>
            <person name="Kruys A."/>
            <person name="Hutchinson M.I."/>
            <person name="Powell A.J."/>
            <person name="Barry K."/>
            <person name="Miller A.N."/>
            <person name="Grigoriev I.V."/>
            <person name="Debuchy R."/>
            <person name="Gladieux P."/>
            <person name="Hiltunen Thoren M."/>
            <person name="Johannesson H."/>
        </authorList>
    </citation>
    <scope>NUCLEOTIDE SEQUENCE</scope>
    <source>
        <strain evidence="7">CBS 168.71</strain>
    </source>
</reference>
<name>A0AAE0H5S7_9PEZI</name>
<feature type="transmembrane region" description="Helical" evidence="5">
    <location>
        <begin position="405"/>
        <end position="424"/>
    </location>
</feature>
<dbReference type="EMBL" id="JAUEPN010000013">
    <property type="protein sequence ID" value="KAK3290514.1"/>
    <property type="molecule type" value="Genomic_DNA"/>
</dbReference>
<dbReference type="PANTHER" id="PTHR23112">
    <property type="entry name" value="G PROTEIN-COUPLED RECEPTOR 157-RELATED"/>
    <property type="match status" value="1"/>
</dbReference>
<dbReference type="Proteomes" id="UP001278766">
    <property type="component" value="Unassembled WGS sequence"/>
</dbReference>
<keyword evidence="4 5" id="KW-0472">Membrane</keyword>
<dbReference type="PANTHER" id="PTHR23112:SF0">
    <property type="entry name" value="TRANSMEMBRANE PROTEIN 116"/>
    <property type="match status" value="1"/>
</dbReference>
<evidence type="ECO:0000256" key="3">
    <source>
        <dbReference type="ARBA" id="ARBA00022989"/>
    </source>
</evidence>
<dbReference type="GO" id="GO:0005886">
    <property type="term" value="C:plasma membrane"/>
    <property type="evidence" value="ECO:0007669"/>
    <property type="project" value="TreeGrafter"/>
</dbReference>
<reference evidence="7" key="2">
    <citation type="submission" date="2023-06" db="EMBL/GenBank/DDBJ databases">
        <authorList>
            <consortium name="Lawrence Berkeley National Laboratory"/>
            <person name="Haridas S."/>
            <person name="Hensen N."/>
            <person name="Bonometti L."/>
            <person name="Westerberg I."/>
            <person name="Brannstrom I.O."/>
            <person name="Guillou S."/>
            <person name="Cros-Aarteil S."/>
            <person name="Calhoun S."/>
            <person name="Kuo A."/>
            <person name="Mondo S."/>
            <person name="Pangilinan J."/>
            <person name="Riley R."/>
            <person name="Labutti K."/>
            <person name="Andreopoulos B."/>
            <person name="Lipzen A."/>
            <person name="Chen C."/>
            <person name="Yanf M."/>
            <person name="Daum C."/>
            <person name="Ng V."/>
            <person name="Clum A."/>
            <person name="Steindorff A."/>
            <person name="Ohm R."/>
            <person name="Martin F."/>
            <person name="Silar P."/>
            <person name="Natvig D."/>
            <person name="Lalanne C."/>
            <person name="Gautier V."/>
            <person name="Ament-Velasquez S.L."/>
            <person name="Kruys A."/>
            <person name="Hutchinson M.I."/>
            <person name="Powell A.J."/>
            <person name="Barry K."/>
            <person name="Miller A.N."/>
            <person name="Grigoriev I.V."/>
            <person name="Debuchy R."/>
            <person name="Gladieux P."/>
            <person name="Thoren M.H."/>
            <person name="Johannesson H."/>
        </authorList>
    </citation>
    <scope>NUCLEOTIDE SEQUENCE</scope>
    <source>
        <strain evidence="7">CBS 168.71</strain>
    </source>
</reference>
<dbReference type="PROSITE" id="PS50261">
    <property type="entry name" value="G_PROTEIN_RECEP_F2_4"/>
    <property type="match status" value="1"/>
</dbReference>
<feature type="transmembrane region" description="Helical" evidence="5">
    <location>
        <begin position="444"/>
        <end position="468"/>
    </location>
</feature>
<dbReference type="GO" id="GO:0007189">
    <property type="term" value="P:adenylate cyclase-activating G protein-coupled receptor signaling pathway"/>
    <property type="evidence" value="ECO:0007669"/>
    <property type="project" value="TreeGrafter"/>
</dbReference>
<dbReference type="InterPro" id="IPR017981">
    <property type="entry name" value="GPCR_2-like_7TM"/>
</dbReference>
<dbReference type="GO" id="GO:0007166">
    <property type="term" value="P:cell surface receptor signaling pathway"/>
    <property type="evidence" value="ECO:0007669"/>
    <property type="project" value="InterPro"/>
</dbReference>
<feature type="transmembrane region" description="Helical" evidence="5">
    <location>
        <begin position="213"/>
        <end position="234"/>
    </location>
</feature>
<dbReference type="GeneID" id="87841885"/>
<accession>A0AAE0H5S7</accession>
<dbReference type="InterPro" id="IPR000832">
    <property type="entry name" value="GPCR_2_secretin-like"/>
</dbReference>
<sequence>MSSTCRGRVCSVTEHSVESCMTVVLLLTFTFTPRLTSPSISPGLVPRVQPLPFPPLPTLHDALIPAAIVPSPIHFLPLLQRSCVDTPFLFMMNASTSLQHEAELFGLLTRVGGSLSLPLVCLVLVSYVFIPRVRTEPNTFLAFSSAGSILGCIACIVGSDGIRQGLSSPLCLAQGFLMDVSALSGPLWSLGIAVHLLVGLARGSKQVSLQKWGWAYCLICYGGPLALALTRLHIKRPRGATLNSNEGWCWESAGQEVLPVYIPVWGCIFTSLVIYLGVTVHISRKRYDNQQGWDGCNSVRSSRASGDPLVAASSVSSDSIISLSDWPLSPSSGNMFFGTQCTKAAGRSRPVTYPPPVHTSPVPPAGTWLRAFALSPRPAPTPPPRGRFSVKNMTRHFTIKDSTTGVHLWTGLMFAGSLLVTWLPGTIKLGWNLVHPELGSPLGFRVAVSTVLPLQGLWIAGIFFALNWNDVRRGMIRPPSRTTISGLLEEPLQRLRGNSVSSGGTNYDVEKAKRDLKVAIPWHRQTQRDDWDFVDIGIPSRENTIVRPRPNSEPVISPLLPSPALGRNHVLL</sequence>
<evidence type="ECO:0000313" key="7">
    <source>
        <dbReference type="EMBL" id="KAK3290514.1"/>
    </source>
</evidence>
<feature type="transmembrane region" description="Helical" evidence="5">
    <location>
        <begin position="182"/>
        <end position="201"/>
    </location>
</feature>
<proteinExistence type="predicted"/>
<keyword evidence="8" id="KW-1185">Reference proteome</keyword>
<dbReference type="RefSeq" id="XP_062654028.1">
    <property type="nucleotide sequence ID" value="XM_062804937.1"/>
</dbReference>
<feature type="transmembrane region" description="Helical" evidence="5">
    <location>
        <begin position="141"/>
        <end position="162"/>
    </location>
</feature>
<feature type="transmembrane region" description="Helical" evidence="5">
    <location>
        <begin position="260"/>
        <end position="278"/>
    </location>
</feature>
<organism evidence="7 8">
    <name type="scientific">Chaetomium fimeti</name>
    <dbReference type="NCBI Taxonomy" id="1854472"/>
    <lineage>
        <taxon>Eukaryota</taxon>
        <taxon>Fungi</taxon>
        <taxon>Dikarya</taxon>
        <taxon>Ascomycota</taxon>
        <taxon>Pezizomycotina</taxon>
        <taxon>Sordariomycetes</taxon>
        <taxon>Sordariomycetidae</taxon>
        <taxon>Sordariales</taxon>
        <taxon>Chaetomiaceae</taxon>
        <taxon>Chaetomium</taxon>
    </lineage>
</organism>
<keyword evidence="3 5" id="KW-1133">Transmembrane helix</keyword>
<dbReference type="Gene3D" id="1.20.1070.10">
    <property type="entry name" value="Rhodopsin 7-helix transmembrane proteins"/>
    <property type="match status" value="1"/>
</dbReference>
<comment type="caution">
    <text evidence="7">The sequence shown here is derived from an EMBL/GenBank/DDBJ whole genome shotgun (WGS) entry which is preliminary data.</text>
</comment>
<comment type="subcellular location">
    <subcellularLocation>
        <location evidence="1">Membrane</location>
        <topology evidence="1">Multi-pass membrane protein</topology>
    </subcellularLocation>
</comment>
<evidence type="ECO:0000256" key="2">
    <source>
        <dbReference type="ARBA" id="ARBA00022692"/>
    </source>
</evidence>